<protein>
    <submittedName>
        <fullName evidence="1 2">Uncharacterized protein</fullName>
    </submittedName>
</protein>
<dbReference type="EMBL" id="KE525326">
    <property type="protein sequence ID" value="KFB47012.1"/>
    <property type="molecule type" value="Genomic_DNA"/>
</dbReference>
<dbReference type="EMBL" id="ATLV01021956">
    <property type="status" value="NOT_ANNOTATED_CDS"/>
    <property type="molecule type" value="Genomic_DNA"/>
</dbReference>
<organism evidence="1">
    <name type="scientific">Anopheles sinensis</name>
    <name type="common">Mosquito</name>
    <dbReference type="NCBI Taxonomy" id="74873"/>
    <lineage>
        <taxon>Eukaryota</taxon>
        <taxon>Metazoa</taxon>
        <taxon>Ecdysozoa</taxon>
        <taxon>Arthropoda</taxon>
        <taxon>Hexapoda</taxon>
        <taxon>Insecta</taxon>
        <taxon>Pterygota</taxon>
        <taxon>Neoptera</taxon>
        <taxon>Endopterygota</taxon>
        <taxon>Diptera</taxon>
        <taxon>Nematocera</taxon>
        <taxon>Culicoidea</taxon>
        <taxon>Culicidae</taxon>
        <taxon>Anophelinae</taxon>
        <taxon>Anopheles</taxon>
    </lineage>
</organism>
<dbReference type="VEuPathDB" id="VectorBase:ASIC015026"/>
<reference evidence="2" key="2">
    <citation type="submission" date="2020-05" db="UniProtKB">
        <authorList>
            <consortium name="EnsemblMetazoa"/>
        </authorList>
    </citation>
    <scope>IDENTIFICATION</scope>
</reference>
<evidence type="ECO:0000313" key="2">
    <source>
        <dbReference type="EnsemblMetazoa" id="ASIC015026-PA"/>
    </source>
</evidence>
<dbReference type="Proteomes" id="UP000030765">
    <property type="component" value="Unassembled WGS sequence"/>
</dbReference>
<proteinExistence type="predicted"/>
<gene>
    <name evidence="1" type="ORF">ZHAS_00015026</name>
</gene>
<sequence>MRVTFSQTFVRGKLCPSPRGAFFNMEQQFHKHTGVRRLSQPYSFVCLRTATRRQSARSLLESHLDVYMLLSDQRFALPRQSVSTPTRWSTGLAGPDEL</sequence>
<evidence type="ECO:0000313" key="3">
    <source>
        <dbReference type="Proteomes" id="UP000030765"/>
    </source>
</evidence>
<dbReference type="EnsemblMetazoa" id="ASIC015026-RA">
    <property type="protein sequence ID" value="ASIC015026-PA"/>
    <property type="gene ID" value="ASIC015026"/>
</dbReference>
<evidence type="ECO:0000313" key="1">
    <source>
        <dbReference type="EMBL" id="KFB47012.1"/>
    </source>
</evidence>
<keyword evidence="3" id="KW-1185">Reference proteome</keyword>
<name>A0A084W9W8_ANOSI</name>
<dbReference type="AlphaFoldDB" id="A0A084W9W8"/>
<reference evidence="1 3" key="1">
    <citation type="journal article" date="2014" name="BMC Genomics">
        <title>Genome sequence of Anopheles sinensis provides insight into genetics basis of mosquito competence for malaria parasites.</title>
        <authorList>
            <person name="Zhou D."/>
            <person name="Zhang D."/>
            <person name="Ding G."/>
            <person name="Shi L."/>
            <person name="Hou Q."/>
            <person name="Ye Y."/>
            <person name="Xu Y."/>
            <person name="Zhou H."/>
            <person name="Xiong C."/>
            <person name="Li S."/>
            <person name="Yu J."/>
            <person name="Hong S."/>
            <person name="Yu X."/>
            <person name="Zou P."/>
            <person name="Chen C."/>
            <person name="Chang X."/>
            <person name="Wang W."/>
            <person name="Lv Y."/>
            <person name="Sun Y."/>
            <person name="Ma L."/>
            <person name="Shen B."/>
            <person name="Zhu C."/>
        </authorList>
    </citation>
    <scope>NUCLEOTIDE SEQUENCE [LARGE SCALE GENOMIC DNA]</scope>
</reference>
<accession>A0A084W9W8</accession>